<evidence type="ECO:0000313" key="2">
    <source>
        <dbReference type="Proteomes" id="UP000248627"/>
    </source>
</evidence>
<reference evidence="1 2" key="1">
    <citation type="submission" date="2018-01" db="EMBL/GenBank/DDBJ databases">
        <title>Draft genome sequence of Jishengella endophytica.</title>
        <authorList>
            <person name="Sahin N."/>
            <person name="Ay H."/>
            <person name="Saygin H."/>
        </authorList>
    </citation>
    <scope>NUCLEOTIDE SEQUENCE [LARGE SCALE GENOMIC DNA]</scope>
    <source>
        <strain evidence="1 2">DSM 45430</strain>
    </source>
</reference>
<name>A0A2W2BZW8_9ACTN</name>
<dbReference type="AlphaFoldDB" id="A0A2W2BZW8"/>
<proteinExistence type="predicted"/>
<gene>
    <name evidence="1" type="ORF">C1I93_20990</name>
</gene>
<dbReference type="SUPFAM" id="SSF49384">
    <property type="entry name" value="Carbohydrate-binding domain"/>
    <property type="match status" value="1"/>
</dbReference>
<dbReference type="Gene3D" id="2.60.40.290">
    <property type="match status" value="1"/>
</dbReference>
<evidence type="ECO:0008006" key="3">
    <source>
        <dbReference type="Google" id="ProtNLM"/>
    </source>
</evidence>
<organism evidence="1 2">
    <name type="scientific">Micromonospora endophytica</name>
    <dbReference type="NCBI Taxonomy" id="515350"/>
    <lineage>
        <taxon>Bacteria</taxon>
        <taxon>Bacillati</taxon>
        <taxon>Actinomycetota</taxon>
        <taxon>Actinomycetes</taxon>
        <taxon>Micromonosporales</taxon>
        <taxon>Micromonosporaceae</taxon>
        <taxon>Micromonospora</taxon>
    </lineage>
</organism>
<evidence type="ECO:0000313" key="1">
    <source>
        <dbReference type="EMBL" id="PZF91682.1"/>
    </source>
</evidence>
<comment type="caution">
    <text evidence="1">The sequence shown here is derived from an EMBL/GenBank/DDBJ whole genome shotgun (WGS) entry which is preliminary data.</text>
</comment>
<dbReference type="InterPro" id="IPR008965">
    <property type="entry name" value="CBM2/CBM3_carb-bd_dom_sf"/>
</dbReference>
<protein>
    <recommendedName>
        <fullName evidence="3">CBM2 domain-containing protein</fullName>
    </recommendedName>
</protein>
<sequence>MLTASYRLQSADADSIQAELVVRNGTGGPIEWQLDLAFSAEVTGLRASSGPGVSVSIKGGGRYLLSGSKPLAAGVTQTVQLRVSRTGGGDYPLGCVLNGSPCGTG</sequence>
<dbReference type="EMBL" id="POTX01000163">
    <property type="protein sequence ID" value="PZF91682.1"/>
    <property type="molecule type" value="Genomic_DNA"/>
</dbReference>
<dbReference type="Proteomes" id="UP000248627">
    <property type="component" value="Unassembled WGS sequence"/>
</dbReference>
<dbReference type="GO" id="GO:0030247">
    <property type="term" value="F:polysaccharide binding"/>
    <property type="evidence" value="ECO:0007669"/>
    <property type="project" value="InterPro"/>
</dbReference>
<accession>A0A2W2BZW8</accession>
<dbReference type="OrthoDB" id="3405376at2"/>
<dbReference type="GO" id="GO:0004553">
    <property type="term" value="F:hydrolase activity, hydrolyzing O-glycosyl compounds"/>
    <property type="evidence" value="ECO:0007669"/>
    <property type="project" value="InterPro"/>
</dbReference>
<dbReference type="InterPro" id="IPR012291">
    <property type="entry name" value="CBM2_carb-bd_dom_sf"/>
</dbReference>
<keyword evidence="2" id="KW-1185">Reference proteome</keyword>